<proteinExistence type="predicted"/>
<dbReference type="AlphaFoldDB" id="A0A419V617"/>
<protein>
    <recommendedName>
        <fullName evidence="3">Flagellar hook-length control protein FliK</fullName>
    </recommendedName>
</protein>
<dbReference type="EMBL" id="RAPK01000007">
    <property type="protein sequence ID" value="RKD75388.1"/>
    <property type="molecule type" value="Genomic_DNA"/>
</dbReference>
<accession>A0A419V617</accession>
<evidence type="ECO:0000313" key="1">
    <source>
        <dbReference type="EMBL" id="RKD75388.1"/>
    </source>
</evidence>
<dbReference type="RefSeq" id="WP_120192270.1">
    <property type="nucleotide sequence ID" value="NZ_RAPK01000007.1"/>
</dbReference>
<reference evidence="1 2" key="1">
    <citation type="submission" date="2018-09" db="EMBL/GenBank/DDBJ databases">
        <title>Genomic Encyclopedia of Archaeal and Bacterial Type Strains, Phase II (KMG-II): from individual species to whole genera.</title>
        <authorList>
            <person name="Goeker M."/>
        </authorList>
    </citation>
    <scope>NUCLEOTIDE SEQUENCE [LARGE SCALE GENOMIC DNA]</scope>
    <source>
        <strain evidence="1 2">DSM 17008</strain>
    </source>
</reference>
<sequence>MGVQNITGSSFQTRAASPGLPSLQKGDLFQAKAAKLLPNQQVILQIGKNSISGKLSAPLQVNVNYLFRVENNQETLHLKVLGALPADGQGKVPGMAALLQKAGMNGQKGIQTLVQSLLQKSIPFSQAFIEQSSRLLKETSGANMEKSIEALAAMAAKKIMPDRALLAAAVNPKSTASVFRDTQQALFNMQNPGMPVRALTTQLGDMESLLQLNKNQTSVSPALLDAAKVVLDRGSEPSLKEGAFSLLIKAGAAAPGQTQAAWTAALYRAAVSDSSAPVQSPQMQQQFLHTFFKSIESLSPEAQWAKAGQLFTSTVPGEIKPLHTLIQPGSSPLQPLEQKALTQLFQAKASADTFWNPSFESLSRQWLQLQQKLGLFHEASITQSNARPAPDMEAKSLLLQAQAELNGSARQQLDPLLGRITSQQLQALEQPGILQQLQTQIPLFLGSFAADLTIDWEAKKTPDGSLDPDHCRMLLHVTLEKLGETAADITIQNRKLQLTIYNGQAKPEGLFEMLKPFLETQLGRMNYDLYSVNWKQTEEIKKQIQPSVMRLDNKGVDVRI</sequence>
<comment type="caution">
    <text evidence="1">The sequence shown here is derived from an EMBL/GenBank/DDBJ whole genome shotgun (WGS) entry which is preliminary data.</text>
</comment>
<dbReference type="OrthoDB" id="2351076at2"/>
<gene>
    <name evidence="1" type="ORF">ATL39_1087</name>
</gene>
<evidence type="ECO:0000313" key="2">
    <source>
        <dbReference type="Proteomes" id="UP000285120"/>
    </source>
</evidence>
<dbReference type="Proteomes" id="UP000285120">
    <property type="component" value="Unassembled WGS sequence"/>
</dbReference>
<keyword evidence="2" id="KW-1185">Reference proteome</keyword>
<organism evidence="1 2">
    <name type="scientific">Sinobaca qinghaiensis</name>
    <dbReference type="NCBI Taxonomy" id="342944"/>
    <lineage>
        <taxon>Bacteria</taxon>
        <taxon>Bacillati</taxon>
        <taxon>Bacillota</taxon>
        <taxon>Bacilli</taxon>
        <taxon>Bacillales</taxon>
        <taxon>Sporolactobacillaceae</taxon>
        <taxon>Sinobaca</taxon>
    </lineage>
</organism>
<name>A0A419V617_9BACL</name>
<evidence type="ECO:0008006" key="3">
    <source>
        <dbReference type="Google" id="ProtNLM"/>
    </source>
</evidence>